<proteinExistence type="predicted"/>
<dbReference type="AlphaFoldDB" id="A0A401UBM6"/>
<feature type="chain" id="PRO_5019305602" description="LPP20 lipoprotein" evidence="2">
    <location>
        <begin position="20"/>
        <end position="191"/>
    </location>
</feature>
<dbReference type="Proteomes" id="UP000288227">
    <property type="component" value="Unassembled WGS sequence"/>
</dbReference>
<keyword evidence="2" id="KW-0732">Signal</keyword>
<sequence length="191" mass="21447">MNMKKLTYSLLVLAAAVFAVGCKGKKEAAQPKGETEVVVPCSGSEYFTTAKVFRANSIGESSDQVASKKKALSNARAELAASISTTVKAVTDNYLNSREMNNREEVEERYEQLNREVVEQQLTGVRTICEKLMRTEQGTYKTYMALELSAADLVSAYNEKLSKDERLKIDYDYEKFKETFDKEMDKMGKGN</sequence>
<dbReference type="PROSITE" id="PS51257">
    <property type="entry name" value="PROKAR_LIPOPROTEIN"/>
    <property type="match status" value="1"/>
</dbReference>
<keyword evidence="4" id="KW-1185">Reference proteome</keyword>
<evidence type="ECO:0008006" key="5">
    <source>
        <dbReference type="Google" id="ProtNLM"/>
    </source>
</evidence>
<organism evidence="3 4">
    <name type="scientific">Chryseotalea sanaruensis</name>
    <dbReference type="NCBI Taxonomy" id="2482724"/>
    <lineage>
        <taxon>Bacteria</taxon>
        <taxon>Pseudomonadati</taxon>
        <taxon>Bacteroidota</taxon>
        <taxon>Cytophagia</taxon>
        <taxon>Cytophagales</taxon>
        <taxon>Chryseotaleaceae</taxon>
        <taxon>Chryseotalea</taxon>
    </lineage>
</organism>
<feature type="coiled-coil region" evidence="1">
    <location>
        <begin position="96"/>
        <end position="123"/>
    </location>
</feature>
<keyword evidence="1" id="KW-0175">Coiled coil</keyword>
<protein>
    <recommendedName>
        <fullName evidence="5">LPP20 lipoprotein</fullName>
    </recommendedName>
</protein>
<comment type="caution">
    <text evidence="3">The sequence shown here is derived from an EMBL/GenBank/DDBJ whole genome shotgun (WGS) entry which is preliminary data.</text>
</comment>
<dbReference type="EMBL" id="BHXQ01000004">
    <property type="protein sequence ID" value="GCC52272.1"/>
    <property type="molecule type" value="Genomic_DNA"/>
</dbReference>
<evidence type="ECO:0000256" key="1">
    <source>
        <dbReference type="SAM" id="Coils"/>
    </source>
</evidence>
<name>A0A401UBM6_9BACT</name>
<accession>A0A401UBM6</accession>
<reference evidence="3 4" key="1">
    <citation type="submission" date="2018-11" db="EMBL/GenBank/DDBJ databases">
        <title>Chryseotalea sanarue gen. nov., sp., nov., a member of the family Cytophagaceae, isolated from a brackish lake in Hamamatsu Japan.</title>
        <authorList>
            <person name="Maejima Y."/>
            <person name="Iino T."/>
            <person name="Muraguchi Y."/>
            <person name="Fukuda K."/>
            <person name="Ohkuma M."/>
            <person name="Moriuchi R."/>
            <person name="Dohra H."/>
            <person name="Kimbara K."/>
            <person name="Shintani M."/>
        </authorList>
    </citation>
    <scope>NUCLEOTIDE SEQUENCE [LARGE SCALE GENOMIC DNA]</scope>
    <source>
        <strain evidence="3 4">Ys</strain>
    </source>
</reference>
<evidence type="ECO:0000256" key="2">
    <source>
        <dbReference type="SAM" id="SignalP"/>
    </source>
</evidence>
<feature type="signal peptide" evidence="2">
    <location>
        <begin position="1"/>
        <end position="19"/>
    </location>
</feature>
<evidence type="ECO:0000313" key="3">
    <source>
        <dbReference type="EMBL" id="GCC52272.1"/>
    </source>
</evidence>
<gene>
    <name evidence="3" type="ORF">SanaruYs_25080</name>
</gene>
<evidence type="ECO:0000313" key="4">
    <source>
        <dbReference type="Proteomes" id="UP000288227"/>
    </source>
</evidence>